<evidence type="ECO:0000256" key="2">
    <source>
        <dbReference type="ARBA" id="ARBA00022618"/>
    </source>
</evidence>
<feature type="domain" description="Anaphase-promoting complex subunit 4 long" evidence="7">
    <location>
        <begin position="134"/>
        <end position="331"/>
    </location>
</feature>
<dbReference type="GO" id="GO:0031145">
    <property type="term" value="P:anaphase-promoting complex-dependent catabolic process"/>
    <property type="evidence" value="ECO:0007669"/>
    <property type="project" value="InterPro"/>
</dbReference>
<feature type="compositionally biased region" description="Polar residues" evidence="6">
    <location>
        <begin position="432"/>
        <end position="442"/>
    </location>
</feature>
<dbReference type="GO" id="GO:0005680">
    <property type="term" value="C:anaphase-promoting complex"/>
    <property type="evidence" value="ECO:0007669"/>
    <property type="project" value="InterPro"/>
</dbReference>
<dbReference type="GO" id="GO:0034399">
    <property type="term" value="C:nuclear periphery"/>
    <property type="evidence" value="ECO:0007669"/>
    <property type="project" value="TreeGrafter"/>
</dbReference>
<protein>
    <recommendedName>
        <fullName evidence="1">Anaphase-promoting complex subunit 4</fullName>
    </recommendedName>
</protein>
<sequence>MAPRRTQQQTLMARSMFAKNNTQIASGSGNAKDVQALAEKIDEPDEESSDIMNVLFVGDNKGWFRLKLFGDFETDLVSLLDLLRSYGIQGFQTIDILKTDIQLDLSELVVIALGSDCNPTKADNEGCGPQLLQITITSELLNKYSREIRVLGRKRGPVSHILKYLSDGLQVMQAEFRKISQLALDCVESVQQSLSDNGETTTPSYEFVQLLMTGLPSPSLDTYLQQELRRHGLRRWDKSVKAAYGSIQRVAFECLLPACERLLIHLTDILGCSRWDERYKPLNLHEALIYNCVRVVGDFVGMIERLFQVLKTETKNFHEFENWLEHVLEILQPTIREADEQGDSGLKSFPPVDYKSVSEFLQSGLSNKKLKGFFEDDEQVSEATKSQSYITKEEEILLGYDATPSYPIVYSFSEELQRIENAEKERVKETTELTAQELSSTPPVAPKNPFSGAAISAALASRGFGNLLQSKVPRLEPTNLFSKPKAPPSSHPLGASKRERPFSAHLGHEPPSLTLERHLQLMTKHCLSIFKGPAEAVAMSMK</sequence>
<organism evidence="8 9">
    <name type="scientific">Entomortierella chlamydospora</name>
    <dbReference type="NCBI Taxonomy" id="101097"/>
    <lineage>
        <taxon>Eukaryota</taxon>
        <taxon>Fungi</taxon>
        <taxon>Fungi incertae sedis</taxon>
        <taxon>Mucoromycota</taxon>
        <taxon>Mortierellomycotina</taxon>
        <taxon>Mortierellomycetes</taxon>
        <taxon>Mortierellales</taxon>
        <taxon>Mortierellaceae</taxon>
        <taxon>Entomortierella</taxon>
    </lineage>
</organism>
<evidence type="ECO:0000256" key="3">
    <source>
        <dbReference type="ARBA" id="ARBA00022776"/>
    </source>
</evidence>
<evidence type="ECO:0000256" key="6">
    <source>
        <dbReference type="SAM" id="MobiDB-lite"/>
    </source>
</evidence>
<feature type="region of interest" description="Disordered" evidence="6">
    <location>
        <begin position="425"/>
        <end position="447"/>
    </location>
</feature>
<evidence type="ECO:0000256" key="5">
    <source>
        <dbReference type="ARBA" id="ARBA00023306"/>
    </source>
</evidence>
<feature type="region of interest" description="Disordered" evidence="6">
    <location>
        <begin position="478"/>
        <end position="510"/>
    </location>
</feature>
<dbReference type="EMBL" id="JAAAID010001875">
    <property type="protein sequence ID" value="KAG0008537.1"/>
    <property type="molecule type" value="Genomic_DNA"/>
</dbReference>
<dbReference type="GO" id="GO:0051301">
    <property type="term" value="P:cell division"/>
    <property type="evidence" value="ECO:0007669"/>
    <property type="project" value="UniProtKB-KW"/>
</dbReference>
<dbReference type="Pfam" id="PF12896">
    <property type="entry name" value="ANAPC4"/>
    <property type="match status" value="1"/>
</dbReference>
<keyword evidence="3" id="KW-0498">Mitosis</keyword>
<dbReference type="PANTHER" id="PTHR13260">
    <property type="entry name" value="ANAPHASE PROMOTING COMPLEX SUBUNIT 4 APC4"/>
    <property type="match status" value="1"/>
</dbReference>
<evidence type="ECO:0000259" key="7">
    <source>
        <dbReference type="Pfam" id="PF12896"/>
    </source>
</evidence>
<feature type="non-terminal residue" evidence="8">
    <location>
        <position position="1"/>
    </location>
</feature>
<evidence type="ECO:0000256" key="1">
    <source>
        <dbReference type="ARBA" id="ARBA00016067"/>
    </source>
</evidence>
<gene>
    <name evidence="8" type="primary">ANAPC4</name>
    <name evidence="8" type="ORF">BGZ80_003329</name>
</gene>
<accession>A0A9P6SX07</accession>
<evidence type="ECO:0000313" key="9">
    <source>
        <dbReference type="Proteomes" id="UP000703661"/>
    </source>
</evidence>
<comment type="caution">
    <text evidence="8">The sequence shown here is derived from an EMBL/GenBank/DDBJ whole genome shotgun (WGS) entry which is preliminary data.</text>
</comment>
<keyword evidence="9" id="KW-1185">Reference proteome</keyword>
<evidence type="ECO:0000313" key="8">
    <source>
        <dbReference type="EMBL" id="KAG0008537.1"/>
    </source>
</evidence>
<dbReference type="PANTHER" id="PTHR13260:SF0">
    <property type="entry name" value="ANAPHASE-PROMOTING COMPLEX SUBUNIT 4"/>
    <property type="match status" value="1"/>
</dbReference>
<keyword evidence="4" id="KW-0833">Ubl conjugation pathway</keyword>
<keyword evidence="2" id="KW-0132">Cell division</keyword>
<keyword evidence="5" id="KW-0131">Cell cycle</keyword>
<dbReference type="InterPro" id="IPR024789">
    <property type="entry name" value="APC4"/>
</dbReference>
<feature type="compositionally biased region" description="Basic and acidic residues" evidence="6">
    <location>
        <begin position="496"/>
        <end position="508"/>
    </location>
</feature>
<reference evidence="8" key="1">
    <citation type="journal article" date="2020" name="Fungal Divers.">
        <title>Resolving the Mortierellaceae phylogeny through synthesis of multi-gene phylogenetics and phylogenomics.</title>
        <authorList>
            <person name="Vandepol N."/>
            <person name="Liber J."/>
            <person name="Desiro A."/>
            <person name="Na H."/>
            <person name="Kennedy M."/>
            <person name="Barry K."/>
            <person name="Grigoriev I.V."/>
            <person name="Miller A.N."/>
            <person name="O'Donnell K."/>
            <person name="Stajich J.E."/>
            <person name="Bonito G."/>
        </authorList>
    </citation>
    <scope>NUCLEOTIDE SEQUENCE</scope>
    <source>
        <strain evidence="8">NRRL 2769</strain>
    </source>
</reference>
<dbReference type="GO" id="GO:0070979">
    <property type="term" value="P:protein K11-linked ubiquitination"/>
    <property type="evidence" value="ECO:0007669"/>
    <property type="project" value="TreeGrafter"/>
</dbReference>
<proteinExistence type="predicted"/>
<dbReference type="AlphaFoldDB" id="A0A9P6SX07"/>
<evidence type="ECO:0000256" key="4">
    <source>
        <dbReference type="ARBA" id="ARBA00022786"/>
    </source>
</evidence>
<dbReference type="InterPro" id="IPR024790">
    <property type="entry name" value="APC4_long_dom"/>
</dbReference>
<dbReference type="Proteomes" id="UP000703661">
    <property type="component" value="Unassembled WGS sequence"/>
</dbReference>
<name>A0A9P6SX07_9FUNG</name>